<keyword evidence="4" id="KW-0547">Nucleotide-binding</keyword>
<keyword evidence="5" id="KW-0418">Kinase</keyword>
<keyword evidence="8" id="KW-0812">Transmembrane</keyword>
<evidence type="ECO:0000256" key="8">
    <source>
        <dbReference type="SAM" id="Phobius"/>
    </source>
</evidence>
<dbReference type="RefSeq" id="WP_145248159.1">
    <property type="nucleotide sequence ID" value="NZ_CP036278.1"/>
</dbReference>
<evidence type="ECO:0000256" key="7">
    <source>
        <dbReference type="ARBA" id="ARBA00023012"/>
    </source>
</evidence>
<keyword evidence="6" id="KW-0067">ATP-binding</keyword>
<protein>
    <recommendedName>
        <fullName evidence="2">histidine kinase</fullName>
        <ecNumber evidence="2">2.7.13.3</ecNumber>
    </recommendedName>
</protein>
<keyword evidence="7" id="KW-0902">Two-component regulatory system</keyword>
<gene>
    <name evidence="9" type="primary">dctB</name>
    <name evidence="9" type="ORF">Pan181_33880</name>
</gene>
<dbReference type="GO" id="GO:0005524">
    <property type="term" value="F:ATP binding"/>
    <property type="evidence" value="ECO:0007669"/>
    <property type="project" value="UniProtKB-KW"/>
</dbReference>
<evidence type="ECO:0000256" key="6">
    <source>
        <dbReference type="ARBA" id="ARBA00022840"/>
    </source>
</evidence>
<comment type="catalytic activity">
    <reaction evidence="1">
        <text>ATP + protein L-histidine = ADP + protein N-phospho-L-histidine.</text>
        <dbReference type="EC" id="2.7.13.3"/>
    </reaction>
</comment>
<evidence type="ECO:0000256" key="5">
    <source>
        <dbReference type="ARBA" id="ARBA00022777"/>
    </source>
</evidence>
<dbReference type="Gene3D" id="1.10.287.130">
    <property type="match status" value="1"/>
</dbReference>
<evidence type="ECO:0000256" key="2">
    <source>
        <dbReference type="ARBA" id="ARBA00012438"/>
    </source>
</evidence>
<dbReference type="InterPro" id="IPR003661">
    <property type="entry name" value="HisK_dim/P_dom"/>
</dbReference>
<keyword evidence="10" id="KW-1185">Reference proteome</keyword>
<evidence type="ECO:0000256" key="4">
    <source>
        <dbReference type="ARBA" id="ARBA00022741"/>
    </source>
</evidence>
<dbReference type="PANTHER" id="PTHR43065">
    <property type="entry name" value="SENSOR HISTIDINE KINASE"/>
    <property type="match status" value="1"/>
</dbReference>
<dbReference type="KEGG" id="amuc:Pan181_33880"/>
<feature type="transmembrane region" description="Helical" evidence="8">
    <location>
        <begin position="29"/>
        <end position="48"/>
    </location>
</feature>
<evidence type="ECO:0000313" key="9">
    <source>
        <dbReference type="EMBL" id="QDU57174.1"/>
    </source>
</evidence>
<keyword evidence="8" id="KW-0472">Membrane</keyword>
<proteinExistence type="predicted"/>
<dbReference type="PANTHER" id="PTHR43065:SF46">
    <property type="entry name" value="C4-DICARBOXYLATE TRANSPORT SENSOR PROTEIN DCTB"/>
    <property type="match status" value="1"/>
</dbReference>
<evidence type="ECO:0000256" key="3">
    <source>
        <dbReference type="ARBA" id="ARBA00022679"/>
    </source>
</evidence>
<evidence type="ECO:0000256" key="1">
    <source>
        <dbReference type="ARBA" id="ARBA00000085"/>
    </source>
</evidence>
<dbReference type="OrthoDB" id="9762141at2"/>
<organism evidence="9 10">
    <name type="scientific">Aeoliella mucimassa</name>
    <dbReference type="NCBI Taxonomy" id="2527972"/>
    <lineage>
        <taxon>Bacteria</taxon>
        <taxon>Pseudomonadati</taxon>
        <taxon>Planctomycetota</taxon>
        <taxon>Planctomycetia</taxon>
        <taxon>Pirellulales</taxon>
        <taxon>Lacipirellulaceae</taxon>
        <taxon>Aeoliella</taxon>
    </lineage>
</organism>
<reference evidence="9 10" key="1">
    <citation type="submission" date="2019-02" db="EMBL/GenBank/DDBJ databases">
        <title>Deep-cultivation of Planctomycetes and their phenomic and genomic characterization uncovers novel biology.</title>
        <authorList>
            <person name="Wiegand S."/>
            <person name="Jogler M."/>
            <person name="Boedeker C."/>
            <person name="Pinto D."/>
            <person name="Vollmers J."/>
            <person name="Rivas-Marin E."/>
            <person name="Kohn T."/>
            <person name="Peeters S.H."/>
            <person name="Heuer A."/>
            <person name="Rast P."/>
            <person name="Oberbeckmann S."/>
            <person name="Bunk B."/>
            <person name="Jeske O."/>
            <person name="Meyerdierks A."/>
            <person name="Storesund J.E."/>
            <person name="Kallscheuer N."/>
            <person name="Luecker S."/>
            <person name="Lage O.M."/>
            <person name="Pohl T."/>
            <person name="Merkel B.J."/>
            <person name="Hornburger P."/>
            <person name="Mueller R.-W."/>
            <person name="Bruemmer F."/>
            <person name="Labrenz M."/>
            <person name="Spormann A.M."/>
            <person name="Op den Camp H."/>
            <person name="Overmann J."/>
            <person name="Amann R."/>
            <person name="Jetten M.S.M."/>
            <person name="Mascher T."/>
            <person name="Medema M.H."/>
            <person name="Devos D.P."/>
            <person name="Kaster A.-K."/>
            <person name="Ovreas L."/>
            <person name="Rohde M."/>
            <person name="Galperin M.Y."/>
            <person name="Jogler C."/>
        </authorList>
    </citation>
    <scope>NUCLEOTIDE SEQUENCE [LARGE SCALE GENOMIC DNA]</scope>
    <source>
        <strain evidence="9 10">Pan181</strain>
    </source>
</reference>
<dbReference type="CDD" id="cd00082">
    <property type="entry name" value="HisKA"/>
    <property type="match status" value="1"/>
</dbReference>
<dbReference type="EC" id="2.7.13.3" evidence="2"/>
<dbReference type="EMBL" id="CP036278">
    <property type="protein sequence ID" value="QDU57174.1"/>
    <property type="molecule type" value="Genomic_DNA"/>
</dbReference>
<accession>A0A518AR31</accession>
<name>A0A518AR31_9BACT</name>
<dbReference type="SUPFAM" id="SSF47384">
    <property type="entry name" value="Homodimeric domain of signal transducing histidine kinase"/>
    <property type="match status" value="1"/>
</dbReference>
<keyword evidence="8" id="KW-1133">Transmembrane helix</keyword>
<dbReference type="InterPro" id="IPR036097">
    <property type="entry name" value="HisK_dim/P_sf"/>
</dbReference>
<sequence length="325" mass="36850">MNSKNNIDRRTDEILYDRQQRLYIGTDRVFALLFILQWIAAIAMAAWFTPLTWVGTESSWNVHLFAAIVLGGLLSILPVTLAVIAPGSFATRLVISLAQAGYSGLLIHLSGGRIETHFHIFGSLAFLAFYRDWRVLVPATVVVTVDHLFRGVFWPESVFGALAASTTRAFEHAGWVLFEDVFLVWSCLRGSREMRNSARSQAELEDAKDNIESIVDQRTNELKCRTEELLTSMKERQQMSQRLAQAQKLESIGQLAAGVAHEINTPMQFISDNSLYLQQCMERLLRIAQSYAETTDLNGPSVSWQERREMALEVLEECHHEEWPC</sequence>
<feature type="transmembrane region" description="Helical" evidence="8">
    <location>
        <begin position="60"/>
        <end position="85"/>
    </location>
</feature>
<evidence type="ECO:0000313" key="10">
    <source>
        <dbReference type="Proteomes" id="UP000315750"/>
    </source>
</evidence>
<dbReference type="Proteomes" id="UP000315750">
    <property type="component" value="Chromosome"/>
</dbReference>
<dbReference type="AlphaFoldDB" id="A0A518AR31"/>
<dbReference type="GO" id="GO:0000155">
    <property type="term" value="F:phosphorelay sensor kinase activity"/>
    <property type="evidence" value="ECO:0007669"/>
    <property type="project" value="InterPro"/>
</dbReference>
<keyword evidence="3 9" id="KW-0808">Transferase</keyword>